<keyword evidence="2" id="KW-0963">Cytoplasm</keyword>
<evidence type="ECO:0000256" key="4">
    <source>
        <dbReference type="ARBA" id="ARBA00023273"/>
    </source>
</evidence>
<name>A0A6I8NUF3_ORNAN</name>
<reference evidence="7" key="2">
    <citation type="submission" date="2025-09" db="UniProtKB">
        <authorList>
            <consortium name="Ensembl"/>
        </authorList>
    </citation>
    <scope>IDENTIFICATION</scope>
    <source>
        <strain evidence="7">Glennie</strain>
    </source>
</reference>
<dbReference type="OrthoDB" id="546383at2759"/>
<comment type="subcellular location">
    <subcellularLocation>
        <location evidence="1">Cytoplasm</location>
        <location evidence="1">Cytoskeleton</location>
        <location evidence="1">Cilium axoneme</location>
    </subcellularLocation>
</comment>
<dbReference type="InterPro" id="IPR026507">
    <property type="entry name" value="PIRC1/2"/>
</dbReference>
<dbReference type="GeneTree" id="ENSGT00940000154745"/>
<keyword evidence="8" id="KW-1185">Reference proteome</keyword>
<proteinExistence type="predicted"/>
<dbReference type="PANTHER" id="PTHR20899:SF4">
    <property type="entry name" value="PIERCER OF MICROTUBULE WALL 2 PROTEIN"/>
    <property type="match status" value="1"/>
</dbReference>
<dbReference type="PANTHER" id="PTHR20899">
    <property type="entry name" value="PIERCE HOMOLOG"/>
    <property type="match status" value="1"/>
</dbReference>
<dbReference type="FunCoup" id="A0A6I8NUF3">
    <property type="interactions" value="34"/>
</dbReference>
<evidence type="ECO:0000313" key="8">
    <source>
        <dbReference type="Proteomes" id="UP000002279"/>
    </source>
</evidence>
<dbReference type="Pfam" id="PF14892">
    <property type="entry name" value="PIRC1_2"/>
    <property type="match status" value="1"/>
</dbReference>
<evidence type="ECO:0000313" key="7">
    <source>
        <dbReference type="Ensembl" id="ENSOANP00000044929.1"/>
    </source>
</evidence>
<comment type="subunit">
    <text evidence="5">Microtubule inner protein component of sperm flagellar doublet microtubules. Interacts with CFAP53, ODAD1 and ODAD3; the interactions link the outer dynein arms docking complex (ODA-DC) to the internal microtubule inner proteins (MIP) in cilium axoneme.</text>
</comment>
<evidence type="ECO:0000256" key="1">
    <source>
        <dbReference type="ARBA" id="ARBA00004430"/>
    </source>
</evidence>
<dbReference type="GO" id="GO:0005879">
    <property type="term" value="C:axonemal microtubule"/>
    <property type="evidence" value="ECO:0007669"/>
    <property type="project" value="InterPro"/>
</dbReference>
<organism evidence="7 8">
    <name type="scientific">Ornithorhynchus anatinus</name>
    <name type="common">Duckbill platypus</name>
    <dbReference type="NCBI Taxonomy" id="9258"/>
    <lineage>
        <taxon>Eukaryota</taxon>
        <taxon>Metazoa</taxon>
        <taxon>Chordata</taxon>
        <taxon>Craniata</taxon>
        <taxon>Vertebrata</taxon>
        <taxon>Euteleostomi</taxon>
        <taxon>Mammalia</taxon>
        <taxon>Monotremata</taxon>
        <taxon>Ornithorhynchidae</taxon>
        <taxon>Ornithorhynchus</taxon>
    </lineage>
</organism>
<dbReference type="InParanoid" id="A0A6I8NUF3"/>
<dbReference type="OMA" id="QFLPCNY"/>
<keyword evidence="3" id="KW-0206">Cytoskeleton</keyword>
<reference evidence="7" key="1">
    <citation type="submission" date="2025-08" db="UniProtKB">
        <authorList>
            <consortium name="Ensembl"/>
        </authorList>
    </citation>
    <scope>IDENTIFICATION</scope>
    <source>
        <strain evidence="7">Glennie</strain>
    </source>
</reference>
<dbReference type="Ensembl" id="ENSOANT00000065376.1">
    <property type="protein sequence ID" value="ENSOANP00000044929.1"/>
    <property type="gene ID" value="ENSOANG00000040868.1"/>
</dbReference>
<gene>
    <name evidence="7" type="primary">PIERCE2</name>
</gene>
<feature type="region of interest" description="Disordered" evidence="6">
    <location>
        <begin position="1"/>
        <end position="36"/>
    </location>
</feature>
<evidence type="ECO:0000256" key="3">
    <source>
        <dbReference type="ARBA" id="ARBA00023212"/>
    </source>
</evidence>
<dbReference type="Bgee" id="ENSOANG00000040868">
    <property type="expression patterns" value="Expressed in testis and 7 other cell types or tissues"/>
</dbReference>
<protein>
    <submittedName>
        <fullName evidence="7">Uncharacterized protein</fullName>
    </submittedName>
</protein>
<sequence>MESGTGRPRDALGDSEGQSARRELFSGDTEPAPIGRTCFNPGNPVFSCMLAPENLHTSSSLSKPQTIMYKTTSSDYGGLTPTAECLPRKYFPKDQSFSKVLRAAGMFQDNSLNTEIDKGRVCDVANFQHTL</sequence>
<evidence type="ECO:0000256" key="2">
    <source>
        <dbReference type="ARBA" id="ARBA00022490"/>
    </source>
</evidence>
<accession>A0A6I8NUF3</accession>
<evidence type="ECO:0000256" key="6">
    <source>
        <dbReference type="SAM" id="MobiDB-lite"/>
    </source>
</evidence>
<evidence type="ECO:0000256" key="5">
    <source>
        <dbReference type="ARBA" id="ARBA00046397"/>
    </source>
</evidence>
<keyword evidence="4" id="KW-0966">Cell projection</keyword>
<dbReference type="AlphaFoldDB" id="A0A6I8NUF3"/>
<dbReference type="GO" id="GO:0035082">
    <property type="term" value="P:axoneme assembly"/>
    <property type="evidence" value="ECO:0007669"/>
    <property type="project" value="InterPro"/>
</dbReference>
<dbReference type="Proteomes" id="UP000002279">
    <property type="component" value="Unplaced"/>
</dbReference>